<feature type="non-terminal residue" evidence="1">
    <location>
        <position position="264"/>
    </location>
</feature>
<reference evidence="1" key="1">
    <citation type="journal article" date="2014" name="Front. Microbiol.">
        <title>High frequency of phylogenetically diverse reductive dehalogenase-homologous genes in deep subseafloor sedimentary metagenomes.</title>
        <authorList>
            <person name="Kawai M."/>
            <person name="Futagami T."/>
            <person name="Toyoda A."/>
            <person name="Takaki Y."/>
            <person name="Nishi S."/>
            <person name="Hori S."/>
            <person name="Arai W."/>
            <person name="Tsubouchi T."/>
            <person name="Morono Y."/>
            <person name="Uchiyama I."/>
            <person name="Ito T."/>
            <person name="Fujiyama A."/>
            <person name="Inagaki F."/>
            <person name="Takami H."/>
        </authorList>
    </citation>
    <scope>NUCLEOTIDE SEQUENCE</scope>
    <source>
        <strain evidence="1">Expedition CK06-06</strain>
    </source>
</reference>
<dbReference type="AlphaFoldDB" id="X1U7A4"/>
<sequence>IATSHVADASEDFTDYKVGARTCDGVAIELPYTIKFRIIPEMADKVYADYGSISAIQERVVKAESRQIVRQVPTNFSSIAMYTSTAIAMDPALILDDYLRELILNVPCGEATLGFESLNEEIRQMLLNRFILAGLDLTFFGIRQPDLGAYGEQLDNIRIAAKRAEEVQIGVAEAEALKEQGIINAQMEAQSAKIATVTAAEAEAEAILKKAKAEADARIISAEAEAQAVLLAAEAETEANIMVAASLTVDLVEYRLLLALYASW</sequence>
<accession>X1U7A4</accession>
<comment type="caution">
    <text evidence="1">The sequence shown here is derived from an EMBL/GenBank/DDBJ whole genome shotgun (WGS) entry which is preliminary data.</text>
</comment>
<gene>
    <name evidence="1" type="ORF">S12H4_39611</name>
</gene>
<protein>
    <recommendedName>
        <fullName evidence="2">Band 7 domain-containing protein</fullName>
    </recommendedName>
</protein>
<organism evidence="1">
    <name type="scientific">marine sediment metagenome</name>
    <dbReference type="NCBI Taxonomy" id="412755"/>
    <lineage>
        <taxon>unclassified sequences</taxon>
        <taxon>metagenomes</taxon>
        <taxon>ecological metagenomes</taxon>
    </lineage>
</organism>
<name>X1U7A4_9ZZZZ</name>
<proteinExistence type="predicted"/>
<feature type="non-terminal residue" evidence="1">
    <location>
        <position position="1"/>
    </location>
</feature>
<evidence type="ECO:0008006" key="2">
    <source>
        <dbReference type="Google" id="ProtNLM"/>
    </source>
</evidence>
<dbReference type="EMBL" id="BARW01023951">
    <property type="protein sequence ID" value="GAI88199.1"/>
    <property type="molecule type" value="Genomic_DNA"/>
</dbReference>
<evidence type="ECO:0000313" key="1">
    <source>
        <dbReference type="EMBL" id="GAI88199.1"/>
    </source>
</evidence>